<dbReference type="InterPro" id="IPR017871">
    <property type="entry name" value="ABC_transporter-like_CS"/>
</dbReference>
<dbReference type="Pfam" id="PF00005">
    <property type="entry name" value="ABC_tran"/>
    <property type="match status" value="1"/>
</dbReference>
<proteinExistence type="inferred from homology"/>
<keyword evidence="3" id="KW-0547">Nucleotide-binding</keyword>
<comment type="similarity">
    <text evidence="1">Belongs to the ABC transporter superfamily.</text>
</comment>
<evidence type="ECO:0000256" key="3">
    <source>
        <dbReference type="ARBA" id="ARBA00022741"/>
    </source>
</evidence>
<dbReference type="InterPro" id="IPR027417">
    <property type="entry name" value="P-loop_NTPase"/>
</dbReference>
<dbReference type="GO" id="GO:0005524">
    <property type="term" value="F:ATP binding"/>
    <property type="evidence" value="ECO:0007669"/>
    <property type="project" value="UniProtKB-KW"/>
</dbReference>
<evidence type="ECO:0000256" key="4">
    <source>
        <dbReference type="ARBA" id="ARBA00022840"/>
    </source>
</evidence>
<evidence type="ECO:0000256" key="1">
    <source>
        <dbReference type="ARBA" id="ARBA00005417"/>
    </source>
</evidence>
<dbReference type="PANTHER" id="PTHR43335">
    <property type="entry name" value="ABC TRANSPORTER, ATP-BINDING PROTEIN"/>
    <property type="match status" value="1"/>
</dbReference>
<feature type="domain" description="ABC transporter" evidence="5">
    <location>
        <begin position="6"/>
        <end position="229"/>
    </location>
</feature>
<dbReference type="GO" id="GO:0016887">
    <property type="term" value="F:ATP hydrolysis activity"/>
    <property type="evidence" value="ECO:0007669"/>
    <property type="project" value="InterPro"/>
</dbReference>
<dbReference type="InterPro" id="IPR003439">
    <property type="entry name" value="ABC_transporter-like_ATP-bd"/>
</dbReference>
<accession>A0AAP2G4Q8</accession>
<keyword evidence="4 6" id="KW-0067">ATP-binding</keyword>
<sequence>MDSTVIKTERLSKFYGSEKALDNVSIEINKGEIIGIVGPNGSGKSTLINILLGLRKPSSGNFTILGSTSPDTIQSQIGVVMDQSCFYLRVSAKANLVISAKTKGVGEERVEELLKLVGLDHTGAKRFQDFSYGMRKRLEIADALLTDPELIIMDEPTNGLDPQGIIFVRNLIRQFKEEGKTVIIASHYMEELEKLCTGIIFLKDGAVALQDTTENLLRDHFSIEKAFTSTIY</sequence>
<evidence type="ECO:0000313" key="7">
    <source>
        <dbReference type="Proteomes" id="UP001319104"/>
    </source>
</evidence>
<dbReference type="PROSITE" id="PS50893">
    <property type="entry name" value="ABC_TRANSPORTER_2"/>
    <property type="match status" value="1"/>
</dbReference>
<reference evidence="6 7" key="1">
    <citation type="submission" date="2021-05" db="EMBL/GenBank/DDBJ databases">
        <authorList>
            <person name="Zhang Z.D."/>
            <person name="Osman G."/>
        </authorList>
    </citation>
    <scope>NUCLEOTIDE SEQUENCE [LARGE SCALE GENOMIC DNA]</scope>
    <source>
        <strain evidence="6 7">KCTC 32217</strain>
    </source>
</reference>
<keyword evidence="7" id="KW-1185">Reference proteome</keyword>
<comment type="caution">
    <text evidence="6">The sequence shown here is derived from an EMBL/GenBank/DDBJ whole genome shotgun (WGS) entry which is preliminary data.</text>
</comment>
<dbReference type="InterPro" id="IPR003593">
    <property type="entry name" value="AAA+_ATPase"/>
</dbReference>
<dbReference type="EMBL" id="JAHCMY010000002">
    <property type="protein sequence ID" value="MBS9523718.1"/>
    <property type="molecule type" value="Genomic_DNA"/>
</dbReference>
<dbReference type="Proteomes" id="UP001319104">
    <property type="component" value="Unassembled WGS sequence"/>
</dbReference>
<dbReference type="PROSITE" id="PS00211">
    <property type="entry name" value="ABC_TRANSPORTER_1"/>
    <property type="match status" value="1"/>
</dbReference>
<name>A0AAP2G4Q8_9BACT</name>
<organism evidence="6 7">
    <name type="scientific">Litoribacter ruber</name>
    <dbReference type="NCBI Taxonomy" id="702568"/>
    <lineage>
        <taxon>Bacteria</taxon>
        <taxon>Pseudomonadati</taxon>
        <taxon>Bacteroidota</taxon>
        <taxon>Cytophagia</taxon>
        <taxon>Cytophagales</taxon>
        <taxon>Cyclobacteriaceae</taxon>
        <taxon>Litoribacter</taxon>
    </lineage>
</organism>
<dbReference type="SMART" id="SM00382">
    <property type="entry name" value="AAA"/>
    <property type="match status" value="1"/>
</dbReference>
<dbReference type="AlphaFoldDB" id="A0AAP2G4Q8"/>
<keyword evidence="2" id="KW-0813">Transport</keyword>
<evidence type="ECO:0000256" key="2">
    <source>
        <dbReference type="ARBA" id="ARBA00022448"/>
    </source>
</evidence>
<protein>
    <submittedName>
        <fullName evidence="6">ABC transporter ATP-binding protein</fullName>
    </submittedName>
</protein>
<dbReference type="SUPFAM" id="SSF52540">
    <property type="entry name" value="P-loop containing nucleoside triphosphate hydrolases"/>
    <property type="match status" value="1"/>
</dbReference>
<dbReference type="RefSeq" id="WP_213944600.1">
    <property type="nucleotide sequence ID" value="NZ_JAHCMY010000002.1"/>
</dbReference>
<dbReference type="PANTHER" id="PTHR43335:SF2">
    <property type="entry name" value="ABC TRANSPORTER, ATP-BINDING PROTEIN"/>
    <property type="match status" value="1"/>
</dbReference>
<gene>
    <name evidence="6" type="ORF">KI659_06760</name>
</gene>
<dbReference type="Gene3D" id="3.40.50.300">
    <property type="entry name" value="P-loop containing nucleotide triphosphate hydrolases"/>
    <property type="match status" value="1"/>
</dbReference>
<evidence type="ECO:0000259" key="5">
    <source>
        <dbReference type="PROSITE" id="PS50893"/>
    </source>
</evidence>
<evidence type="ECO:0000313" key="6">
    <source>
        <dbReference type="EMBL" id="MBS9523718.1"/>
    </source>
</evidence>